<reference evidence="1 2" key="1">
    <citation type="journal article" date="2021" name="Nat. Commun.">
        <title>Genetic determinants of endophytism in the Arabidopsis root mycobiome.</title>
        <authorList>
            <person name="Mesny F."/>
            <person name="Miyauchi S."/>
            <person name="Thiergart T."/>
            <person name="Pickel B."/>
            <person name="Atanasova L."/>
            <person name="Karlsson M."/>
            <person name="Huettel B."/>
            <person name="Barry K.W."/>
            <person name="Haridas S."/>
            <person name="Chen C."/>
            <person name="Bauer D."/>
            <person name="Andreopoulos W."/>
            <person name="Pangilinan J."/>
            <person name="LaButti K."/>
            <person name="Riley R."/>
            <person name="Lipzen A."/>
            <person name="Clum A."/>
            <person name="Drula E."/>
            <person name="Henrissat B."/>
            <person name="Kohler A."/>
            <person name="Grigoriev I.V."/>
            <person name="Martin F.M."/>
            <person name="Hacquard S."/>
        </authorList>
    </citation>
    <scope>NUCLEOTIDE SEQUENCE [LARGE SCALE GENOMIC DNA]</scope>
    <source>
        <strain evidence="1 2">MPI-SDFR-AT-0079</strain>
    </source>
</reference>
<organism evidence="1 2">
    <name type="scientific">Chaetomium tenue</name>
    <dbReference type="NCBI Taxonomy" id="1854479"/>
    <lineage>
        <taxon>Eukaryota</taxon>
        <taxon>Fungi</taxon>
        <taxon>Dikarya</taxon>
        <taxon>Ascomycota</taxon>
        <taxon>Pezizomycotina</taxon>
        <taxon>Sordariomycetes</taxon>
        <taxon>Sordariomycetidae</taxon>
        <taxon>Sordariales</taxon>
        <taxon>Chaetomiaceae</taxon>
        <taxon>Chaetomium</taxon>
    </lineage>
</organism>
<sequence length="139" mass="14953">MTRPSAPNPWATEGGQAAGGTGFTVASSANPSAGFPARRARPLVRHWPPSPPPHSLLGFCRVLGKTTPGKTALFPHSGIEGFWGLFDGELRKKRFDGEIANHHEPDHRESWAEGPNPSRKQHAGNVRIGRCTSVMVAQS</sequence>
<keyword evidence="2" id="KW-1185">Reference proteome</keyword>
<proteinExistence type="predicted"/>
<gene>
    <name evidence="1" type="ORF">F5144DRAFT_493008</name>
</gene>
<accession>A0ACB7P4K4</accession>
<protein>
    <submittedName>
        <fullName evidence="1">Uncharacterized protein</fullName>
    </submittedName>
</protein>
<evidence type="ECO:0000313" key="1">
    <source>
        <dbReference type="EMBL" id="KAH6628136.1"/>
    </source>
</evidence>
<dbReference type="EMBL" id="JAGIZQ010000005">
    <property type="protein sequence ID" value="KAH6628136.1"/>
    <property type="molecule type" value="Genomic_DNA"/>
</dbReference>
<dbReference type="Proteomes" id="UP000724584">
    <property type="component" value="Unassembled WGS sequence"/>
</dbReference>
<name>A0ACB7P4K4_9PEZI</name>
<evidence type="ECO:0000313" key="2">
    <source>
        <dbReference type="Proteomes" id="UP000724584"/>
    </source>
</evidence>
<comment type="caution">
    <text evidence="1">The sequence shown here is derived from an EMBL/GenBank/DDBJ whole genome shotgun (WGS) entry which is preliminary data.</text>
</comment>